<proteinExistence type="inferred from homology"/>
<accession>A0ABS2D269</accession>
<evidence type="ECO:0000256" key="4">
    <source>
        <dbReference type="ARBA" id="ARBA00022833"/>
    </source>
</evidence>
<dbReference type="InterPro" id="IPR011990">
    <property type="entry name" value="TPR-like_helical_dom_sf"/>
</dbReference>
<reference evidence="9 10" key="1">
    <citation type="submission" date="2020-12" db="EMBL/GenBank/DDBJ databases">
        <title>Sphingomonas sp.</title>
        <authorList>
            <person name="Kim M.K."/>
        </authorList>
    </citation>
    <scope>NUCLEOTIDE SEQUENCE [LARGE SCALE GENOMIC DNA]</scope>
    <source>
        <strain evidence="9 10">BT552</strain>
    </source>
</reference>
<evidence type="ECO:0000256" key="2">
    <source>
        <dbReference type="ARBA" id="ARBA00022723"/>
    </source>
</evidence>
<dbReference type="GO" id="GO:0008237">
    <property type="term" value="F:metallopeptidase activity"/>
    <property type="evidence" value="ECO:0007669"/>
    <property type="project" value="UniProtKB-KW"/>
</dbReference>
<keyword evidence="2" id="KW-0479">Metal-binding</keyword>
<organism evidence="9 10">
    <name type="scientific">Sphingomonas longa</name>
    <dbReference type="NCBI Taxonomy" id="2778730"/>
    <lineage>
        <taxon>Bacteria</taxon>
        <taxon>Pseudomonadati</taxon>
        <taxon>Pseudomonadota</taxon>
        <taxon>Alphaproteobacteria</taxon>
        <taxon>Sphingomonadales</taxon>
        <taxon>Sphingomonadaceae</taxon>
        <taxon>Sphingomonas</taxon>
    </lineage>
</organism>
<keyword evidence="5 6" id="KW-0482">Metalloprotease</keyword>
<name>A0ABS2D269_9SPHN</name>
<keyword evidence="3 6" id="KW-0378">Hydrolase</keyword>
<gene>
    <name evidence="9" type="ORF">ILT43_01305</name>
</gene>
<sequence length="393" mass="43466">MRVATRLALATTLVVLFGLSSAAGETPAAVPLPPYAGAYQPQTVDERGAWMMADEAERSLRDSPALIGDPALNAYLQRVLCRTVGEDRCRGIRIYILRVADVNASMMANGTLQIWSGILLRMQNEAELAGVLGHEFAHFERRHQLNHFRKARTATDIAAWAGLAGGRYGPTVAFSAQTSIYAFGREQETESDMLSSRYMQASHYDGHSVGAFWERLMDEADATALGRHRRSTRFDRVSYFDTHPATLERARTFHAAAASAPGGGDDEHAAWTAALARWREAWLEDQLKLNDFGGTEYLLAQLGRDGWTQDLLFARGELYRMRGNPRDLIAAADFYREAIILAPDHAEAHRGLGLTLLRRGREVDAETGRAELRRYLTLKPAATDAAMMAALLS</sequence>
<dbReference type="Proteomes" id="UP000763641">
    <property type="component" value="Unassembled WGS sequence"/>
</dbReference>
<dbReference type="Gene3D" id="1.25.40.10">
    <property type="entry name" value="Tetratricopeptide repeat domain"/>
    <property type="match status" value="1"/>
</dbReference>
<feature type="signal peptide" evidence="7">
    <location>
        <begin position="1"/>
        <end position="22"/>
    </location>
</feature>
<dbReference type="InterPro" id="IPR051156">
    <property type="entry name" value="Mito/Outer_Membr_Metalloprot"/>
</dbReference>
<evidence type="ECO:0000256" key="6">
    <source>
        <dbReference type="RuleBase" id="RU003983"/>
    </source>
</evidence>
<dbReference type="Pfam" id="PF01435">
    <property type="entry name" value="Peptidase_M48"/>
    <property type="match status" value="1"/>
</dbReference>
<feature type="chain" id="PRO_5047171726" evidence="7">
    <location>
        <begin position="23"/>
        <end position="393"/>
    </location>
</feature>
<keyword evidence="4 6" id="KW-0862">Zinc</keyword>
<dbReference type="RefSeq" id="WP_204193439.1">
    <property type="nucleotide sequence ID" value="NZ_JAFEMC010000001.1"/>
</dbReference>
<comment type="caution">
    <text evidence="9">The sequence shown here is derived from an EMBL/GenBank/DDBJ whole genome shotgun (WGS) entry which is preliminary data.</text>
</comment>
<dbReference type="Gene3D" id="3.30.2010.10">
    <property type="entry name" value="Metalloproteases ('zincins'), catalytic domain"/>
    <property type="match status" value="1"/>
</dbReference>
<keyword evidence="1 6" id="KW-0645">Protease</keyword>
<dbReference type="PANTHER" id="PTHR22726:SF1">
    <property type="entry name" value="METALLOENDOPEPTIDASE OMA1, MITOCHONDRIAL"/>
    <property type="match status" value="1"/>
</dbReference>
<evidence type="ECO:0000256" key="5">
    <source>
        <dbReference type="ARBA" id="ARBA00023049"/>
    </source>
</evidence>
<evidence type="ECO:0000259" key="8">
    <source>
        <dbReference type="Pfam" id="PF01435"/>
    </source>
</evidence>
<keyword evidence="10" id="KW-1185">Reference proteome</keyword>
<feature type="domain" description="Peptidase M48" evidence="8">
    <location>
        <begin position="93"/>
        <end position="252"/>
    </location>
</feature>
<keyword evidence="7" id="KW-0732">Signal</keyword>
<dbReference type="EMBL" id="JAFEMC010000001">
    <property type="protein sequence ID" value="MBM6574993.1"/>
    <property type="molecule type" value="Genomic_DNA"/>
</dbReference>
<evidence type="ECO:0000313" key="9">
    <source>
        <dbReference type="EMBL" id="MBM6574993.1"/>
    </source>
</evidence>
<comment type="cofactor">
    <cofactor evidence="6">
        <name>Zn(2+)</name>
        <dbReference type="ChEBI" id="CHEBI:29105"/>
    </cofactor>
    <text evidence="6">Binds 1 zinc ion per subunit.</text>
</comment>
<dbReference type="SUPFAM" id="SSF48452">
    <property type="entry name" value="TPR-like"/>
    <property type="match status" value="1"/>
</dbReference>
<dbReference type="PANTHER" id="PTHR22726">
    <property type="entry name" value="METALLOENDOPEPTIDASE OMA1"/>
    <property type="match status" value="1"/>
</dbReference>
<evidence type="ECO:0000256" key="1">
    <source>
        <dbReference type="ARBA" id="ARBA00022670"/>
    </source>
</evidence>
<dbReference type="CDD" id="cd07324">
    <property type="entry name" value="M48C_Oma1-like"/>
    <property type="match status" value="1"/>
</dbReference>
<evidence type="ECO:0000256" key="3">
    <source>
        <dbReference type="ARBA" id="ARBA00022801"/>
    </source>
</evidence>
<protein>
    <submittedName>
        <fullName evidence="9">M48 family metalloprotease</fullName>
    </submittedName>
</protein>
<evidence type="ECO:0000313" key="10">
    <source>
        <dbReference type="Proteomes" id="UP000763641"/>
    </source>
</evidence>
<comment type="similarity">
    <text evidence="6">Belongs to the peptidase M48 family.</text>
</comment>
<dbReference type="InterPro" id="IPR001915">
    <property type="entry name" value="Peptidase_M48"/>
</dbReference>
<evidence type="ECO:0000256" key="7">
    <source>
        <dbReference type="SAM" id="SignalP"/>
    </source>
</evidence>